<reference evidence="2 3" key="1">
    <citation type="submission" date="2018-03" db="EMBL/GenBank/DDBJ databases">
        <authorList>
            <person name="Keele B.F."/>
        </authorList>
    </citation>
    <scope>NUCLEOTIDE SEQUENCE [LARGE SCALE GENOMIC DNA]</scope>
    <source>
        <strain evidence="2 3">CECT 8599</strain>
    </source>
</reference>
<keyword evidence="1" id="KW-0732">Signal</keyword>
<organism evidence="2 3">
    <name type="scientific">Ascidiaceihabitans donghaensis</name>
    <dbReference type="NCBI Taxonomy" id="1510460"/>
    <lineage>
        <taxon>Bacteria</taxon>
        <taxon>Pseudomonadati</taxon>
        <taxon>Pseudomonadota</taxon>
        <taxon>Alphaproteobacteria</taxon>
        <taxon>Rhodobacterales</taxon>
        <taxon>Paracoccaceae</taxon>
        <taxon>Ascidiaceihabitans</taxon>
    </lineage>
</organism>
<accession>A0A2R8BC73</accession>
<gene>
    <name evidence="2" type="ORF">ASD8599_01387</name>
</gene>
<dbReference type="AlphaFoldDB" id="A0A2R8BC73"/>
<dbReference type="EMBL" id="OMOR01000001">
    <property type="protein sequence ID" value="SPH20648.1"/>
    <property type="molecule type" value="Genomic_DNA"/>
</dbReference>
<evidence type="ECO:0000313" key="3">
    <source>
        <dbReference type="Proteomes" id="UP000244880"/>
    </source>
</evidence>
<keyword evidence="3" id="KW-1185">Reference proteome</keyword>
<sequence>MGSMKRLLTSIPLIAFVTSNAVSAQGIDGLYQPTGLMWSCSPDQIGMDGGALAIQNGVLDGVENRCDLTNPTPMDSSIRFTAVCSAEGSTYSERMTITPTSTGVRIERNGFTSSWSRCEGHQAATGPTPPRNDRWTFGGGQGVYESATRDNQGNSITFTCNDLGENGGLYVELGGQPISGGQVSFDVDGATFGMTAWAEGGRINTECTVCGGIYTSLWNATAAGNLMTVTASDGRTAVFSLAGSGDALGNVACQPDDGF</sequence>
<feature type="signal peptide" evidence="1">
    <location>
        <begin position="1"/>
        <end position="24"/>
    </location>
</feature>
<evidence type="ECO:0008006" key="4">
    <source>
        <dbReference type="Google" id="ProtNLM"/>
    </source>
</evidence>
<proteinExistence type="predicted"/>
<dbReference type="Proteomes" id="UP000244880">
    <property type="component" value="Unassembled WGS sequence"/>
</dbReference>
<name>A0A2R8BC73_9RHOB</name>
<protein>
    <recommendedName>
        <fullName evidence="4">Ig-like domain-containing protein</fullName>
    </recommendedName>
</protein>
<feature type="chain" id="PRO_5015320025" description="Ig-like domain-containing protein" evidence="1">
    <location>
        <begin position="25"/>
        <end position="259"/>
    </location>
</feature>
<evidence type="ECO:0000256" key="1">
    <source>
        <dbReference type="SAM" id="SignalP"/>
    </source>
</evidence>
<evidence type="ECO:0000313" key="2">
    <source>
        <dbReference type="EMBL" id="SPH20648.1"/>
    </source>
</evidence>